<keyword evidence="5" id="KW-1185">Reference proteome</keyword>
<sequence>MSSLRKHLSWAWRIAAALFFASTAPAAMAAVTTVTPGSIVGTKHDFVANSTYTGTNNSKNQICIYCHAPHNNYNAAGTLLWNRAYAGAAAYTLYTSGTMNATAPQPNTVSKVCLSCHDGTTAIDAFGGAAGNAATIFAAGAKANLATDLSNDHPISILYTAGTADPDLHLTSNTATIGATAGRPISDLLYGSGATATVECSSCHDVHNSTRNTAETDKLLKITSSGSAICLACHKK</sequence>
<dbReference type="PANTHER" id="PTHR35038:SF6">
    <property type="entry name" value="SURFACE LOCALIZED DECAHEME CYTOCHROME C LIPOPROTEIN"/>
    <property type="match status" value="1"/>
</dbReference>
<name>A0A7X6DGP6_9BURK</name>
<evidence type="ECO:0000256" key="2">
    <source>
        <dbReference type="SAM" id="SignalP"/>
    </source>
</evidence>
<dbReference type="EMBL" id="VTOX01000004">
    <property type="protein sequence ID" value="NKE66832.1"/>
    <property type="molecule type" value="Genomic_DNA"/>
</dbReference>
<dbReference type="GO" id="GO:0016491">
    <property type="term" value="F:oxidoreductase activity"/>
    <property type="evidence" value="ECO:0007669"/>
    <property type="project" value="TreeGrafter"/>
</dbReference>
<evidence type="ECO:0000259" key="3">
    <source>
        <dbReference type="Pfam" id="PF09699"/>
    </source>
</evidence>
<dbReference type="Proteomes" id="UP000521868">
    <property type="component" value="Unassembled WGS sequence"/>
</dbReference>
<proteinExistence type="predicted"/>
<accession>A0A7X6DGP6</accession>
<dbReference type="PANTHER" id="PTHR35038">
    <property type="entry name" value="DISSIMILATORY SULFITE REDUCTASE SIRA"/>
    <property type="match status" value="1"/>
</dbReference>
<dbReference type="Pfam" id="PF09699">
    <property type="entry name" value="Paired_CXXCH_1"/>
    <property type="match status" value="1"/>
</dbReference>
<keyword evidence="1 2" id="KW-0732">Signal</keyword>
<evidence type="ECO:0000313" key="5">
    <source>
        <dbReference type="Proteomes" id="UP000521868"/>
    </source>
</evidence>
<evidence type="ECO:0000256" key="1">
    <source>
        <dbReference type="ARBA" id="ARBA00022729"/>
    </source>
</evidence>
<dbReference type="InterPro" id="IPR036280">
    <property type="entry name" value="Multihaem_cyt_sf"/>
</dbReference>
<dbReference type="InterPro" id="IPR051829">
    <property type="entry name" value="Multiheme_Cytochr_ET"/>
</dbReference>
<dbReference type="SUPFAM" id="SSF48695">
    <property type="entry name" value="Multiheme cytochromes"/>
    <property type="match status" value="1"/>
</dbReference>
<feature type="domain" description="Doubled CXXCH motif" evidence="3">
    <location>
        <begin position="197"/>
        <end position="236"/>
    </location>
</feature>
<organism evidence="4 5">
    <name type="scientific">Ramlibacter lithotrophicus</name>
    <dbReference type="NCBI Taxonomy" id="2606681"/>
    <lineage>
        <taxon>Bacteria</taxon>
        <taxon>Pseudomonadati</taxon>
        <taxon>Pseudomonadota</taxon>
        <taxon>Betaproteobacteria</taxon>
        <taxon>Burkholderiales</taxon>
        <taxon>Comamonadaceae</taxon>
        <taxon>Ramlibacter</taxon>
    </lineage>
</organism>
<dbReference type="AlphaFoldDB" id="A0A7X6DGP6"/>
<gene>
    <name evidence="4" type="ORF">RAMLITH_13445</name>
</gene>
<comment type="caution">
    <text evidence="4">The sequence shown here is derived from an EMBL/GenBank/DDBJ whole genome shotgun (WGS) entry which is preliminary data.</text>
</comment>
<feature type="chain" id="PRO_5030595807" evidence="2">
    <location>
        <begin position="30"/>
        <end position="236"/>
    </location>
</feature>
<dbReference type="RefSeq" id="WP_168107950.1">
    <property type="nucleotide sequence ID" value="NZ_VTOX01000004.1"/>
</dbReference>
<reference evidence="4 5" key="1">
    <citation type="journal article" date="2020" name="Nature">
        <title>Bacterial chemolithoautotrophy via manganese oxidation.</title>
        <authorList>
            <person name="Yu H."/>
            <person name="Leadbetter J.R."/>
        </authorList>
    </citation>
    <scope>NUCLEOTIDE SEQUENCE [LARGE SCALE GENOMIC DNA]</scope>
    <source>
        <strain evidence="4 5">RBP-1</strain>
    </source>
</reference>
<protein>
    <submittedName>
        <fullName evidence="4">Cytochrome c3 family protein</fullName>
    </submittedName>
</protein>
<feature type="signal peptide" evidence="2">
    <location>
        <begin position="1"/>
        <end position="29"/>
    </location>
</feature>
<evidence type="ECO:0000313" key="4">
    <source>
        <dbReference type="EMBL" id="NKE66832.1"/>
    </source>
</evidence>
<dbReference type="InterPro" id="IPR010177">
    <property type="entry name" value="Paired_CXXCH_1"/>
</dbReference>